<keyword evidence="1" id="KW-0472">Membrane</keyword>
<dbReference type="RefSeq" id="WP_134761313.1">
    <property type="nucleotide sequence ID" value="NZ_SOZD01000002.1"/>
</dbReference>
<feature type="transmembrane region" description="Helical" evidence="1">
    <location>
        <begin position="20"/>
        <end position="38"/>
    </location>
</feature>
<comment type="caution">
    <text evidence="2">The sequence shown here is derived from an EMBL/GenBank/DDBJ whole genome shotgun (WGS) entry which is preliminary data.</text>
</comment>
<dbReference type="AlphaFoldDB" id="A0A4Y8RNB1"/>
<dbReference type="InterPro" id="IPR007047">
    <property type="entry name" value="Flp_Fap"/>
</dbReference>
<name>A0A4Y8RNB1_9HYPH</name>
<proteinExistence type="predicted"/>
<accession>A0A4Y8RNB1</accession>
<dbReference type="Proteomes" id="UP000298179">
    <property type="component" value="Unassembled WGS sequence"/>
</dbReference>
<dbReference type="Pfam" id="PF04964">
    <property type="entry name" value="Flp_Fap"/>
    <property type="match status" value="1"/>
</dbReference>
<evidence type="ECO:0000313" key="2">
    <source>
        <dbReference type="EMBL" id="TFF25143.1"/>
    </source>
</evidence>
<evidence type="ECO:0000313" key="3">
    <source>
        <dbReference type="Proteomes" id="UP000298179"/>
    </source>
</evidence>
<dbReference type="EMBL" id="SOZD01000002">
    <property type="protein sequence ID" value="TFF25143.1"/>
    <property type="molecule type" value="Genomic_DNA"/>
</dbReference>
<evidence type="ECO:0000256" key="1">
    <source>
        <dbReference type="SAM" id="Phobius"/>
    </source>
</evidence>
<reference evidence="2 3" key="1">
    <citation type="submission" date="2019-03" db="EMBL/GenBank/DDBJ databases">
        <title>Jiella endophytica sp. nov., a novel endophytic bacterium isolated from root of Ficus microcarpa Linn. f.</title>
        <authorList>
            <person name="Tuo L."/>
        </authorList>
    </citation>
    <scope>NUCLEOTIDE SEQUENCE [LARGE SCALE GENOMIC DNA]</scope>
    <source>
        <strain evidence="2 3">CBS5Q-3</strain>
    </source>
</reference>
<dbReference type="OrthoDB" id="5325135at2"/>
<sequence>MSKLIARFAKNESGATAIEYGLIAGIMAVALIAAFAVLSPKILSAFTSIGDKMQVN</sequence>
<gene>
    <name evidence="2" type="ORF">E3C22_07110</name>
</gene>
<keyword evidence="1" id="KW-1133">Transmembrane helix</keyword>
<keyword evidence="3" id="KW-1185">Reference proteome</keyword>
<keyword evidence="1" id="KW-0812">Transmembrane</keyword>
<protein>
    <submittedName>
        <fullName evidence="2">Flp family type IVb pilin</fullName>
    </submittedName>
</protein>
<organism evidence="2 3">
    <name type="scientific">Jiella endophytica</name>
    <dbReference type="NCBI Taxonomy" id="2558362"/>
    <lineage>
        <taxon>Bacteria</taxon>
        <taxon>Pseudomonadati</taxon>
        <taxon>Pseudomonadota</taxon>
        <taxon>Alphaproteobacteria</taxon>
        <taxon>Hyphomicrobiales</taxon>
        <taxon>Aurantimonadaceae</taxon>
        <taxon>Jiella</taxon>
    </lineage>
</organism>